<comment type="caution">
    <text evidence="2">The sequence shown here is derived from an EMBL/GenBank/DDBJ whole genome shotgun (WGS) entry which is preliminary data.</text>
</comment>
<evidence type="ECO:0000256" key="1">
    <source>
        <dbReference type="SAM" id="MobiDB-lite"/>
    </source>
</evidence>
<name>A0A448XRH0_9PLAT</name>
<sequence>CGGNRCLCSSAGPSRIANLKRGVPIVTTVRPFIQRVQIGVHDESDLSIDHELVNSPDTSGCHSREAQRAICSASHLLFFPIEQGSLVYPPLLGRFAWGQTLTTTGSDRQKVYLRHDVTWLRQRRAPPESQSPDCPLPSQDGQEEHFARKTRLQPRPARSRRQCRRLEAIRPVQGVGKAAAGGGVCWPDGRTRAQGAQGESTNGGVGRVGGDVAKELAGRGGEQRPDCARDWTNAELESLEASR</sequence>
<evidence type="ECO:0000313" key="3">
    <source>
        <dbReference type="Proteomes" id="UP000784294"/>
    </source>
</evidence>
<protein>
    <submittedName>
        <fullName evidence="2">Uncharacterized protein</fullName>
    </submittedName>
</protein>
<dbReference type="AlphaFoldDB" id="A0A448XRH0"/>
<organism evidence="2 3">
    <name type="scientific">Protopolystoma xenopodis</name>
    <dbReference type="NCBI Taxonomy" id="117903"/>
    <lineage>
        <taxon>Eukaryota</taxon>
        <taxon>Metazoa</taxon>
        <taxon>Spiralia</taxon>
        <taxon>Lophotrochozoa</taxon>
        <taxon>Platyhelminthes</taxon>
        <taxon>Monogenea</taxon>
        <taxon>Polyopisthocotylea</taxon>
        <taxon>Polystomatidea</taxon>
        <taxon>Polystomatidae</taxon>
        <taxon>Protopolystoma</taxon>
    </lineage>
</organism>
<keyword evidence="3" id="KW-1185">Reference proteome</keyword>
<dbReference type="EMBL" id="CAAALY010278977">
    <property type="protein sequence ID" value="VEL43125.1"/>
    <property type="molecule type" value="Genomic_DNA"/>
</dbReference>
<reference evidence="2" key="1">
    <citation type="submission" date="2018-11" db="EMBL/GenBank/DDBJ databases">
        <authorList>
            <consortium name="Pathogen Informatics"/>
        </authorList>
    </citation>
    <scope>NUCLEOTIDE SEQUENCE</scope>
</reference>
<evidence type="ECO:0000313" key="2">
    <source>
        <dbReference type="EMBL" id="VEL43125.1"/>
    </source>
</evidence>
<gene>
    <name evidence="2" type="ORF">PXEA_LOCUS36565</name>
</gene>
<feature type="non-terminal residue" evidence="2">
    <location>
        <position position="1"/>
    </location>
</feature>
<proteinExistence type="predicted"/>
<accession>A0A448XRH0</accession>
<feature type="region of interest" description="Disordered" evidence="1">
    <location>
        <begin position="122"/>
        <end position="161"/>
    </location>
</feature>
<dbReference type="Proteomes" id="UP000784294">
    <property type="component" value="Unassembled WGS sequence"/>
</dbReference>
<feature type="compositionally biased region" description="Basic residues" evidence="1">
    <location>
        <begin position="148"/>
        <end position="161"/>
    </location>
</feature>